<gene>
    <name evidence="2" type="ORF">RFI_33738</name>
</gene>
<evidence type="ECO:0000256" key="1">
    <source>
        <dbReference type="SAM" id="MobiDB-lite"/>
    </source>
</evidence>
<evidence type="ECO:0000313" key="2">
    <source>
        <dbReference type="EMBL" id="ETO03664.1"/>
    </source>
</evidence>
<feature type="region of interest" description="Disordered" evidence="1">
    <location>
        <begin position="48"/>
        <end position="72"/>
    </location>
</feature>
<dbReference type="Proteomes" id="UP000023152">
    <property type="component" value="Unassembled WGS sequence"/>
</dbReference>
<accession>X6LPV0</accession>
<organism evidence="2 3">
    <name type="scientific">Reticulomyxa filosa</name>
    <dbReference type="NCBI Taxonomy" id="46433"/>
    <lineage>
        <taxon>Eukaryota</taxon>
        <taxon>Sar</taxon>
        <taxon>Rhizaria</taxon>
        <taxon>Retaria</taxon>
        <taxon>Foraminifera</taxon>
        <taxon>Monothalamids</taxon>
        <taxon>Reticulomyxidae</taxon>
        <taxon>Reticulomyxa</taxon>
    </lineage>
</organism>
<protein>
    <submittedName>
        <fullName evidence="2">Uncharacterized protein</fullName>
    </submittedName>
</protein>
<feature type="non-terminal residue" evidence="2">
    <location>
        <position position="187"/>
    </location>
</feature>
<dbReference type="EMBL" id="ASPP01032715">
    <property type="protein sequence ID" value="ETO03664.1"/>
    <property type="molecule type" value="Genomic_DNA"/>
</dbReference>
<feature type="compositionally biased region" description="Low complexity" evidence="1">
    <location>
        <begin position="48"/>
        <end position="64"/>
    </location>
</feature>
<name>X6LPV0_RETFI</name>
<keyword evidence="3" id="KW-1185">Reference proteome</keyword>
<comment type="caution">
    <text evidence="2">The sequence shown here is derived from an EMBL/GenBank/DDBJ whole genome shotgun (WGS) entry which is preliminary data.</text>
</comment>
<dbReference type="AlphaFoldDB" id="X6LPV0"/>
<proteinExistence type="predicted"/>
<sequence length="187" mass="20314">MVAQMCEKMAKVQKNSNGWIDSTNENTQLFDSVLKTLTQLNQQLNAWNASHNNNNNNNNNNNSNMIIGQGSGGGPGMGMTGLVANPMFTEDGGTIGGMSTLSQTTSVATDARRAYLEDASKDKEQNNEGERAVAKWLVEDFLADDNASYLGLGTANIDDREISVSESEISESRDSPMIGKKKECFDY</sequence>
<reference evidence="2 3" key="1">
    <citation type="journal article" date="2013" name="Curr. Biol.">
        <title>The Genome of the Foraminiferan Reticulomyxa filosa.</title>
        <authorList>
            <person name="Glockner G."/>
            <person name="Hulsmann N."/>
            <person name="Schleicher M."/>
            <person name="Noegel A.A."/>
            <person name="Eichinger L."/>
            <person name="Gallinger C."/>
            <person name="Pawlowski J."/>
            <person name="Sierra R."/>
            <person name="Euteneuer U."/>
            <person name="Pillet L."/>
            <person name="Moustafa A."/>
            <person name="Platzer M."/>
            <person name="Groth M."/>
            <person name="Szafranski K."/>
            <person name="Schliwa M."/>
        </authorList>
    </citation>
    <scope>NUCLEOTIDE SEQUENCE [LARGE SCALE GENOMIC DNA]</scope>
</reference>
<evidence type="ECO:0000313" key="3">
    <source>
        <dbReference type="Proteomes" id="UP000023152"/>
    </source>
</evidence>